<dbReference type="PANTHER" id="PTHR10250">
    <property type="entry name" value="MICROSOMAL GLUTATHIONE S-TRANSFERASE"/>
    <property type="match status" value="1"/>
</dbReference>
<evidence type="ECO:0000256" key="2">
    <source>
        <dbReference type="ARBA" id="ARBA00022692"/>
    </source>
</evidence>
<dbReference type="GO" id="GO:0005783">
    <property type="term" value="C:endoplasmic reticulum"/>
    <property type="evidence" value="ECO:0007669"/>
    <property type="project" value="TreeGrafter"/>
</dbReference>
<dbReference type="GO" id="GO:0016020">
    <property type="term" value="C:membrane"/>
    <property type="evidence" value="ECO:0007669"/>
    <property type="project" value="UniProtKB-SubCell"/>
</dbReference>
<gene>
    <name evidence="6" type="ORF">QTG54_000645</name>
</gene>
<evidence type="ECO:0000256" key="3">
    <source>
        <dbReference type="ARBA" id="ARBA00022989"/>
    </source>
</evidence>
<organism evidence="6 7">
    <name type="scientific">Skeletonema marinoi</name>
    <dbReference type="NCBI Taxonomy" id="267567"/>
    <lineage>
        <taxon>Eukaryota</taxon>
        <taxon>Sar</taxon>
        <taxon>Stramenopiles</taxon>
        <taxon>Ochrophyta</taxon>
        <taxon>Bacillariophyta</taxon>
        <taxon>Coscinodiscophyceae</taxon>
        <taxon>Thalassiosirophycidae</taxon>
        <taxon>Thalassiosirales</taxon>
        <taxon>Skeletonemataceae</taxon>
        <taxon>Skeletonema</taxon>
        <taxon>Skeletonema marinoi-dohrnii complex</taxon>
    </lineage>
</organism>
<evidence type="ECO:0000256" key="4">
    <source>
        <dbReference type="ARBA" id="ARBA00023136"/>
    </source>
</evidence>
<dbReference type="SUPFAM" id="SSF161084">
    <property type="entry name" value="MAPEG domain-like"/>
    <property type="match status" value="1"/>
</dbReference>
<keyword evidence="2 5" id="KW-0812">Transmembrane</keyword>
<dbReference type="InterPro" id="IPR050997">
    <property type="entry name" value="MAPEG"/>
</dbReference>
<dbReference type="Proteomes" id="UP001224775">
    <property type="component" value="Unassembled WGS sequence"/>
</dbReference>
<keyword evidence="4 5" id="KW-0472">Membrane</keyword>
<dbReference type="Pfam" id="PF01124">
    <property type="entry name" value="MAPEG"/>
    <property type="match status" value="1"/>
</dbReference>
<evidence type="ECO:0000256" key="5">
    <source>
        <dbReference type="SAM" id="Phobius"/>
    </source>
</evidence>
<dbReference type="InterPro" id="IPR001129">
    <property type="entry name" value="Membr-assoc_MAPEG"/>
</dbReference>
<protein>
    <submittedName>
        <fullName evidence="6">MAPEG family protein</fullName>
    </submittedName>
</protein>
<name>A0AAD9DI53_9STRA</name>
<dbReference type="Gene3D" id="1.20.120.550">
    <property type="entry name" value="Membrane associated eicosanoid/glutathione metabolism-like domain"/>
    <property type="match status" value="1"/>
</dbReference>
<dbReference type="InterPro" id="IPR023352">
    <property type="entry name" value="MAPEG-like_dom_sf"/>
</dbReference>
<dbReference type="PANTHER" id="PTHR10250:SF26">
    <property type="entry name" value="GLUTATHIONE S-TRANSFERASE 3, MITOCHONDRIAL"/>
    <property type="match status" value="1"/>
</dbReference>
<keyword evidence="3 5" id="KW-1133">Transmembrane helix</keyword>
<keyword evidence="7" id="KW-1185">Reference proteome</keyword>
<comment type="subcellular location">
    <subcellularLocation>
        <location evidence="1">Membrane</location>
        <topology evidence="1">Multi-pass membrane protein</topology>
    </subcellularLocation>
</comment>
<dbReference type="EMBL" id="JATAAI010000001">
    <property type="protein sequence ID" value="KAK1748706.1"/>
    <property type="molecule type" value="Genomic_DNA"/>
</dbReference>
<proteinExistence type="predicted"/>
<evidence type="ECO:0000256" key="1">
    <source>
        <dbReference type="ARBA" id="ARBA00004141"/>
    </source>
</evidence>
<feature type="transmembrane region" description="Helical" evidence="5">
    <location>
        <begin position="12"/>
        <end position="30"/>
    </location>
</feature>
<evidence type="ECO:0000313" key="7">
    <source>
        <dbReference type="Proteomes" id="UP001224775"/>
    </source>
</evidence>
<reference evidence="6" key="1">
    <citation type="submission" date="2023-06" db="EMBL/GenBank/DDBJ databases">
        <title>Survivors Of The Sea: Transcriptome response of Skeletonema marinoi to long-term dormancy.</title>
        <authorList>
            <person name="Pinder M.I.M."/>
            <person name="Kourtchenko O."/>
            <person name="Robertson E.K."/>
            <person name="Larsson T."/>
            <person name="Maumus F."/>
            <person name="Osuna-Cruz C.M."/>
            <person name="Vancaester E."/>
            <person name="Stenow R."/>
            <person name="Vandepoele K."/>
            <person name="Ploug H."/>
            <person name="Bruchert V."/>
            <person name="Godhe A."/>
            <person name="Topel M."/>
        </authorList>
    </citation>
    <scope>NUCLEOTIDE SEQUENCE</scope>
    <source>
        <strain evidence="6">R05AC</strain>
    </source>
</reference>
<evidence type="ECO:0000313" key="6">
    <source>
        <dbReference type="EMBL" id="KAK1748706.1"/>
    </source>
</evidence>
<accession>A0AAD9DI53</accession>
<comment type="caution">
    <text evidence="6">The sequence shown here is derived from an EMBL/GenBank/DDBJ whole genome shotgun (WGS) entry which is preliminary data.</text>
</comment>
<sequence length="150" mass="16556">MSLSITVPPSYGWIVLGAGIFPVITSMYLGGAVMKARKEYGVEYPNLYATPKFHEKADEFNRVQRGHQNFIENIGGYSIMTFVGGLKHPITCAVGSVLYCVGSILYMKGYADNSLDVKDARYKKGAAVKWIGFFASFVSTIKFAYDLIQA</sequence>
<dbReference type="GO" id="GO:0006691">
    <property type="term" value="P:leukotriene metabolic process"/>
    <property type="evidence" value="ECO:0007669"/>
    <property type="project" value="UniProtKB-ARBA"/>
</dbReference>
<dbReference type="AlphaFoldDB" id="A0AAD9DI53"/>
<feature type="transmembrane region" description="Helical" evidence="5">
    <location>
        <begin position="127"/>
        <end position="145"/>
    </location>
</feature>
<dbReference type="GO" id="GO:0004602">
    <property type="term" value="F:glutathione peroxidase activity"/>
    <property type="evidence" value="ECO:0007669"/>
    <property type="project" value="TreeGrafter"/>
</dbReference>
<dbReference type="GO" id="GO:0004364">
    <property type="term" value="F:glutathione transferase activity"/>
    <property type="evidence" value="ECO:0007669"/>
    <property type="project" value="TreeGrafter"/>
</dbReference>
<dbReference type="GO" id="GO:0005635">
    <property type="term" value="C:nuclear envelope"/>
    <property type="evidence" value="ECO:0007669"/>
    <property type="project" value="TreeGrafter"/>
</dbReference>